<sequence length="540" mass="59233">MASSPHHPGSRSVASSTSAGRDSPSQPPYPPYASASASASATDSIPVETLVEYLLAAKRSLSSMQHVLRANDLATGARRSHEQAALLCAQTQFVRRAMVKQMGVLMRIRRGLKRTYDAGKRDFGSVVKTMDTANERLQATMEMLRNTHVEAVFRPAGEEPRNLMDFVDERSVYDMVEALKTCLGELQAIQTSFDGDLLRFDDDLRVLKKFIVSSPLPSSDAASTPHHPIPELFMSLVEHSHSMAELLTSLTQHFDLCVTAVRTTEGGADLARRRAAEVTTTHGGATGGGGGGGAGTGDGGDVVSISGVIADQETHMSNLEPITSQDRADMLSVVVSDAAEVDGVVREIGERLRAAEADFAALEEQTSRVRAVYLGTVKALRALEDVGARLASYVAAEAEFLQRWAYERQNIQDKLIEMDQLRDFYERYAGAYDSLLLEVERRRRVEDKVQHIWRKAKESVDKLVEADRREREGFRQDVGEYVPTDLWPGMGAGMKSWELVLTTQGVAGPDEGEGGVQKSTPALDRRVTDAARDRLGRRQR</sequence>
<feature type="region of interest" description="Disordered" evidence="7">
    <location>
        <begin position="1"/>
        <end position="38"/>
    </location>
</feature>
<comment type="function">
    <text evidence="6">Autophagy-specific protein that functions in response to autophagy-inducing signals as a scaffold to recruit other ATG proteins to organize preautophagosomal structure (PAS) formation. Modulates the timing and magnitude of the autophagy response, such as the size of the sequestering vesicles. Plays particularly a role in pexophagy and nucleophagy.</text>
</comment>
<dbReference type="RefSeq" id="XP_028468613.1">
    <property type="nucleotide sequence ID" value="XM_028607833.1"/>
</dbReference>
<name>A0A3N2Q229_SODAK</name>
<protein>
    <recommendedName>
        <fullName evidence="2 6">Autophagy-related protein 17</fullName>
    </recommendedName>
</protein>
<keyword evidence="9" id="KW-0808">Transferase</keyword>
<feature type="region of interest" description="Disordered" evidence="7">
    <location>
        <begin position="506"/>
        <end position="540"/>
    </location>
</feature>
<dbReference type="PANTHER" id="PTHR28005:SF1">
    <property type="entry name" value="AUTOPHAGY-RELATED PROTEIN 17"/>
    <property type="match status" value="1"/>
</dbReference>
<comment type="subcellular location">
    <subcellularLocation>
        <location evidence="6">Cytoplasm</location>
    </subcellularLocation>
    <subcellularLocation>
        <location evidence="6">Preautophagosomal structure membrane</location>
        <topology evidence="6">Peripheral membrane protein</topology>
    </subcellularLocation>
</comment>
<dbReference type="GO" id="GO:0060090">
    <property type="term" value="F:molecular adaptor activity"/>
    <property type="evidence" value="ECO:0007669"/>
    <property type="project" value="TreeGrafter"/>
</dbReference>
<gene>
    <name evidence="9" type="ORF">SODALDRAFT_272385</name>
</gene>
<dbReference type="InterPro" id="IPR045326">
    <property type="entry name" value="ATG17-like_dom"/>
</dbReference>
<comment type="similarity">
    <text evidence="1 6">Belongs to the ATG17 family.</text>
</comment>
<dbReference type="AlphaFoldDB" id="A0A3N2Q229"/>
<evidence type="ECO:0000256" key="2">
    <source>
        <dbReference type="ARBA" id="ARBA00013806"/>
    </source>
</evidence>
<accession>A0A3N2Q229</accession>
<dbReference type="GO" id="GO:0030295">
    <property type="term" value="F:protein kinase activator activity"/>
    <property type="evidence" value="ECO:0007669"/>
    <property type="project" value="TreeGrafter"/>
</dbReference>
<feature type="domain" description="Autophagy protein ATG17-like" evidence="8">
    <location>
        <begin position="60"/>
        <end position="481"/>
    </location>
</feature>
<feature type="compositionally biased region" description="Gly residues" evidence="7">
    <location>
        <begin position="284"/>
        <end position="297"/>
    </location>
</feature>
<dbReference type="EMBL" id="ML119052">
    <property type="protein sequence ID" value="ROT40807.1"/>
    <property type="molecule type" value="Genomic_DNA"/>
</dbReference>
<dbReference type="GO" id="GO:0000422">
    <property type="term" value="P:autophagy of mitochondrion"/>
    <property type="evidence" value="ECO:0007669"/>
    <property type="project" value="TreeGrafter"/>
</dbReference>
<dbReference type="GO" id="GO:0000045">
    <property type="term" value="P:autophagosome assembly"/>
    <property type="evidence" value="ECO:0007669"/>
    <property type="project" value="TreeGrafter"/>
</dbReference>
<dbReference type="GO" id="GO:0016301">
    <property type="term" value="F:kinase activity"/>
    <property type="evidence" value="ECO:0007669"/>
    <property type="project" value="UniProtKB-KW"/>
</dbReference>
<dbReference type="Proteomes" id="UP000272025">
    <property type="component" value="Unassembled WGS sequence"/>
</dbReference>
<dbReference type="GO" id="GO:1990316">
    <property type="term" value="C:Atg1/ULK1 kinase complex"/>
    <property type="evidence" value="ECO:0007669"/>
    <property type="project" value="TreeGrafter"/>
</dbReference>
<evidence type="ECO:0000313" key="9">
    <source>
        <dbReference type="EMBL" id="ROT40807.1"/>
    </source>
</evidence>
<dbReference type="GO" id="GO:0034045">
    <property type="term" value="C:phagophore assembly site membrane"/>
    <property type="evidence" value="ECO:0007669"/>
    <property type="project" value="UniProtKB-SubCell"/>
</dbReference>
<keyword evidence="5" id="KW-0472">Membrane</keyword>
<evidence type="ECO:0000256" key="5">
    <source>
        <dbReference type="ARBA" id="ARBA00023136"/>
    </source>
</evidence>
<evidence type="ECO:0000256" key="4">
    <source>
        <dbReference type="ARBA" id="ARBA00023006"/>
    </source>
</evidence>
<evidence type="ECO:0000256" key="3">
    <source>
        <dbReference type="ARBA" id="ARBA00022490"/>
    </source>
</evidence>
<evidence type="ECO:0000256" key="6">
    <source>
        <dbReference type="RuleBase" id="RU368080"/>
    </source>
</evidence>
<keyword evidence="3 6" id="KW-0963">Cytoplasm</keyword>
<dbReference type="GO" id="GO:0034727">
    <property type="term" value="P:piecemeal microautophagy of the nucleus"/>
    <property type="evidence" value="ECO:0007669"/>
    <property type="project" value="TreeGrafter"/>
</dbReference>
<proteinExistence type="inferred from homology"/>
<dbReference type="InterPro" id="IPR007240">
    <property type="entry name" value="Atg17"/>
</dbReference>
<evidence type="ECO:0000256" key="7">
    <source>
        <dbReference type="SAM" id="MobiDB-lite"/>
    </source>
</evidence>
<organism evidence="9 10">
    <name type="scientific">Sodiomyces alkalinus (strain CBS 110278 / VKM F-3762 / F11)</name>
    <name type="common">Alkaliphilic filamentous fungus</name>
    <dbReference type="NCBI Taxonomy" id="1314773"/>
    <lineage>
        <taxon>Eukaryota</taxon>
        <taxon>Fungi</taxon>
        <taxon>Dikarya</taxon>
        <taxon>Ascomycota</taxon>
        <taxon>Pezizomycotina</taxon>
        <taxon>Sordariomycetes</taxon>
        <taxon>Hypocreomycetidae</taxon>
        <taxon>Glomerellales</taxon>
        <taxon>Plectosphaerellaceae</taxon>
        <taxon>Sodiomyces</taxon>
    </lineage>
</organism>
<feature type="region of interest" description="Disordered" evidence="7">
    <location>
        <begin position="273"/>
        <end position="297"/>
    </location>
</feature>
<keyword evidence="10" id="KW-1185">Reference proteome</keyword>
<evidence type="ECO:0000259" key="8">
    <source>
        <dbReference type="Pfam" id="PF04108"/>
    </source>
</evidence>
<dbReference type="PANTHER" id="PTHR28005">
    <property type="entry name" value="AUTOPHAGY-RELATED PROTEIN 17"/>
    <property type="match status" value="1"/>
</dbReference>
<dbReference type="STRING" id="1314773.A0A3N2Q229"/>
<evidence type="ECO:0000313" key="10">
    <source>
        <dbReference type="Proteomes" id="UP000272025"/>
    </source>
</evidence>
<dbReference type="GeneID" id="39576311"/>
<dbReference type="OrthoDB" id="1937984at2759"/>
<dbReference type="Pfam" id="PF04108">
    <property type="entry name" value="ATG17_like"/>
    <property type="match status" value="1"/>
</dbReference>
<keyword evidence="9" id="KW-0418">Kinase</keyword>
<feature type="compositionally biased region" description="Basic and acidic residues" evidence="7">
    <location>
        <begin position="523"/>
        <end position="540"/>
    </location>
</feature>
<keyword evidence="4 6" id="KW-0072">Autophagy</keyword>
<reference evidence="9 10" key="1">
    <citation type="journal article" date="2018" name="Mol. Ecol.">
        <title>The obligate alkalophilic soda-lake fungus Sodiomyces alkalinus has shifted to a protein diet.</title>
        <authorList>
            <person name="Grum-Grzhimaylo A.A."/>
            <person name="Falkoski D.L."/>
            <person name="van den Heuvel J."/>
            <person name="Valero-Jimenez C.A."/>
            <person name="Min B."/>
            <person name="Choi I.G."/>
            <person name="Lipzen A."/>
            <person name="Daum C.G."/>
            <person name="Aanen D.K."/>
            <person name="Tsang A."/>
            <person name="Henrissat B."/>
            <person name="Bilanenko E.N."/>
            <person name="de Vries R.P."/>
            <person name="van Kan J.A.L."/>
            <person name="Grigoriev I.V."/>
            <person name="Debets A.J.M."/>
        </authorList>
    </citation>
    <scope>NUCLEOTIDE SEQUENCE [LARGE SCALE GENOMIC DNA]</scope>
    <source>
        <strain evidence="9 10">F11</strain>
    </source>
</reference>
<evidence type="ECO:0000256" key="1">
    <source>
        <dbReference type="ARBA" id="ARBA00006259"/>
    </source>
</evidence>